<evidence type="ECO:0000256" key="2">
    <source>
        <dbReference type="ARBA" id="ARBA00022574"/>
    </source>
</evidence>
<dbReference type="InterPro" id="IPR015943">
    <property type="entry name" value="WD40/YVTN_repeat-like_dom_sf"/>
</dbReference>
<proteinExistence type="inferred from homology"/>
<dbReference type="InterPro" id="IPR059070">
    <property type="entry name" value="TPR_VPS8_2"/>
</dbReference>
<feature type="repeat" description="WD" evidence="4">
    <location>
        <begin position="120"/>
        <end position="154"/>
    </location>
</feature>
<dbReference type="eggNOG" id="KOG2079">
    <property type="taxonomic scope" value="Eukaryota"/>
</dbReference>
<evidence type="ECO:0000313" key="7">
    <source>
        <dbReference type="EMBL" id="EGV63151.1"/>
    </source>
</evidence>
<protein>
    <submittedName>
        <fullName evidence="7">Uncharacterized protein</fullName>
    </submittedName>
</protein>
<dbReference type="STRING" id="590646.G3B566"/>
<sequence>MTKKSFDDRSQTRISLSIKAHRSSTTDARPVPLSHSRTFQWSETPAVSVEINSPDFLFKYGQACYMDSSASLIAIGTERGYVVVFGYHQEVIHVLTPEHTTAIPESPPISSTGYIVNTSVSSLAISSDSTVVVSGHTNGLIVIWELKSGQELTPPLHQIKPITFQDRFHKNKEGHLSITITSIKIFHDNQIVSSDVSGLVFYHHGVKSLLARNYITQKLLGNNDSNGIPSPKYRIYDMDILALGNTPQITDSIGMLAVVTGSMVAVLSVFSMDNPNNLYLKTHFKMQVPKAVKLTSDSLACTGWFPCMEYEGVVSNAKLAVSWNNCLSILEVDNAILPANFVGVINDLRSKDKSIPTLPISRTARKYLKDPIISLKWMSTSSVCCFTHKEVIILYYKNQGHESLKIIGKEPLGYVPNSLDFKLNKDHISRTFNSSIKLVKMRVLLLNQKHHHSQLAIGKPISWNDKLAELLAKKYYEEALNACYFFYSSKGIGELVLFSLPESKAIRKKLVHPYLMKILWQSIPHFSNCAVYFRILATLIGESKEIDSELTEMIEMLYETVSDKAEFFDSLENYLISGTITTLSPLVLKALVSYYGECGKGEPLTEILCTINITFLDIDLTIQVCQKNKLDECLIFVYNFLIHDYDTPLLHFLSEIQNNRVDPRNESKVFNYLSYILTGRQYPIDKFIEYSEEQRAKLRTINILFRHETEFLGIQVKETSIFPILTMLLKYNSFEMLSTLNEFFEDSILNEEIESSISRQFIIDALLDIYASNDFSNTDKCHLSIFVGRNYSKYSQFIRLSDSILNQILDNLLNFNHPEIKVDCELAIQSLLTAFEPFDEKKLIEKLSYKKFYNVLISIYKGEGKYYKVLQIWLNQLDEGHADLTNVKDESFNVLTECFSNTKLGIDKVNLNTLIKDNFVKLATINTNNFVYIINNYEPSLHKQILKVNEGSVVFSYLDELFKLGCNDSELIVKYSECLSQFNSSHLYGFLKAKYQFVEGNDIHNLETILSDAKQINALTIPLTSEGKYQESLDYLLEQLESIKELEKFDESFKLYLSIIESPGFYSQQQMSTASLALNLNEQYWLKLIDCLIGLSKEMPTINEFIYKSFRKISDIKLNPNDKNETSFLKIFDTFLNNNDQTTLLNVRNILIEILISYSYESEILRLSYKIINQNIHDKLNVIKYHNLKGWSISCKHCTNCGKQLYGSHIDLSNFMVWEQRQQTVLNMMSDVKDAESTDQLRLVFFKCNHGYHYKCLRNLSSDTCVVCTQ</sequence>
<feature type="domain" description="VPS8-like TPR-like repeats" evidence="6">
    <location>
        <begin position="1119"/>
        <end position="1181"/>
    </location>
</feature>
<dbReference type="HOGENOM" id="CLU_000917_0_0_1"/>
<dbReference type="AlphaFoldDB" id="G3B566"/>
<dbReference type="Gene3D" id="2.130.10.10">
    <property type="entry name" value="YVTN repeat-like/Quinoprotein amine dehydrogenase"/>
    <property type="match status" value="1"/>
</dbReference>
<dbReference type="Pfam" id="PF12816">
    <property type="entry name" value="TPR_Vps8"/>
    <property type="match status" value="1"/>
</dbReference>
<evidence type="ECO:0000259" key="6">
    <source>
        <dbReference type="Pfam" id="PF25066"/>
    </source>
</evidence>
<dbReference type="GO" id="GO:0006623">
    <property type="term" value="P:protein targeting to vacuole"/>
    <property type="evidence" value="ECO:0007669"/>
    <property type="project" value="InterPro"/>
</dbReference>
<dbReference type="InterPro" id="IPR019775">
    <property type="entry name" value="WD40_repeat_CS"/>
</dbReference>
<dbReference type="SUPFAM" id="SSF50978">
    <property type="entry name" value="WD40 repeat-like"/>
    <property type="match status" value="2"/>
</dbReference>
<dbReference type="InterPro" id="IPR036322">
    <property type="entry name" value="WD40_repeat_dom_sf"/>
</dbReference>
<evidence type="ECO:0000313" key="8">
    <source>
        <dbReference type="Proteomes" id="UP000000707"/>
    </source>
</evidence>
<dbReference type="EMBL" id="GL996524">
    <property type="protein sequence ID" value="EGV63151.1"/>
    <property type="molecule type" value="Genomic_DNA"/>
</dbReference>
<dbReference type="GeneID" id="18245929"/>
<evidence type="ECO:0000256" key="1">
    <source>
        <dbReference type="ARBA" id="ARBA00009422"/>
    </source>
</evidence>
<dbReference type="OrthoDB" id="289913at2759"/>
<keyword evidence="2 4" id="KW-0853">WD repeat</keyword>
<dbReference type="GO" id="GO:0005770">
    <property type="term" value="C:late endosome"/>
    <property type="evidence" value="ECO:0007669"/>
    <property type="project" value="TreeGrafter"/>
</dbReference>
<dbReference type="PROSITE" id="PS50082">
    <property type="entry name" value="WD_REPEATS_2"/>
    <property type="match status" value="1"/>
</dbReference>
<keyword evidence="3" id="KW-0677">Repeat</keyword>
<dbReference type="InterPro" id="IPR001680">
    <property type="entry name" value="WD40_rpt"/>
</dbReference>
<dbReference type="InterPro" id="IPR045111">
    <property type="entry name" value="Vps41/Vps8"/>
</dbReference>
<dbReference type="PROSITE" id="PS00678">
    <property type="entry name" value="WD_REPEATS_1"/>
    <property type="match status" value="1"/>
</dbReference>
<evidence type="ECO:0000259" key="5">
    <source>
        <dbReference type="Pfam" id="PF12816"/>
    </source>
</evidence>
<dbReference type="PANTHER" id="PTHR12616">
    <property type="entry name" value="VACUOLAR PROTEIN SORTING VPS41"/>
    <property type="match status" value="1"/>
</dbReference>
<dbReference type="Pfam" id="PF23413">
    <property type="entry name" value="zf_RING_Vps8_fungal"/>
    <property type="match status" value="1"/>
</dbReference>
<dbReference type="GO" id="GO:0030897">
    <property type="term" value="C:HOPS complex"/>
    <property type="evidence" value="ECO:0007669"/>
    <property type="project" value="TreeGrafter"/>
</dbReference>
<dbReference type="PANTHER" id="PTHR12616:SF8">
    <property type="entry name" value="VACUOLAR PROTEIN SORTING-ASSOCIATED PROTEIN 8 HOMOLOG"/>
    <property type="match status" value="1"/>
</dbReference>
<dbReference type="Pfam" id="PF23410">
    <property type="entry name" value="Beta-prop_VPS8"/>
    <property type="match status" value="1"/>
</dbReference>
<name>G3B566_CANTC</name>
<dbReference type="SMART" id="SM00320">
    <property type="entry name" value="WD40"/>
    <property type="match status" value="2"/>
</dbReference>
<dbReference type="Pfam" id="PF25066">
    <property type="entry name" value="TPR_VPS8_2"/>
    <property type="match status" value="1"/>
</dbReference>
<dbReference type="GO" id="GO:0034058">
    <property type="term" value="P:endosomal vesicle fusion"/>
    <property type="evidence" value="ECO:0007669"/>
    <property type="project" value="TreeGrafter"/>
</dbReference>
<organism evidence="8">
    <name type="scientific">Candida tenuis (strain ATCC 10573 / BCRC 21748 / CBS 615 / JCM 9827 / NBRC 10315 / NRRL Y-1498 / VKM Y-70)</name>
    <name type="common">Yeast</name>
    <name type="synonym">Yamadazyma tenuis</name>
    <dbReference type="NCBI Taxonomy" id="590646"/>
    <lineage>
        <taxon>Eukaryota</taxon>
        <taxon>Fungi</taxon>
        <taxon>Dikarya</taxon>
        <taxon>Ascomycota</taxon>
        <taxon>Saccharomycotina</taxon>
        <taxon>Pichiomycetes</taxon>
        <taxon>Debaryomycetaceae</taxon>
        <taxon>Yamadazyma</taxon>
    </lineage>
</organism>
<evidence type="ECO:0000256" key="3">
    <source>
        <dbReference type="ARBA" id="ARBA00022737"/>
    </source>
</evidence>
<evidence type="ECO:0000256" key="4">
    <source>
        <dbReference type="PROSITE-ProRule" id="PRU00221"/>
    </source>
</evidence>
<keyword evidence="8" id="KW-1185">Reference proteome</keyword>
<comment type="similarity">
    <text evidence="1">Belongs to the VPS8 family.</text>
</comment>
<dbReference type="KEGG" id="cten:18245929"/>
<accession>G3B566</accession>
<gene>
    <name evidence="7" type="ORF">CANTEDRAFT_106995</name>
</gene>
<dbReference type="Proteomes" id="UP000000707">
    <property type="component" value="Unassembled WGS sequence"/>
</dbReference>
<reference evidence="7 8" key="1">
    <citation type="journal article" date="2011" name="Proc. Natl. Acad. Sci. U.S.A.">
        <title>Comparative genomics of xylose-fermenting fungi for enhanced biofuel production.</title>
        <authorList>
            <person name="Wohlbach D.J."/>
            <person name="Kuo A."/>
            <person name="Sato T.K."/>
            <person name="Potts K.M."/>
            <person name="Salamov A.A."/>
            <person name="LaButti K.M."/>
            <person name="Sun H."/>
            <person name="Clum A."/>
            <person name="Pangilinan J.L."/>
            <person name="Lindquist E.A."/>
            <person name="Lucas S."/>
            <person name="Lapidus A."/>
            <person name="Jin M."/>
            <person name="Gunawan C."/>
            <person name="Balan V."/>
            <person name="Dale B.E."/>
            <person name="Jeffries T.W."/>
            <person name="Zinkel R."/>
            <person name="Barry K.W."/>
            <person name="Grigoriev I.V."/>
            <person name="Gasch A.P."/>
        </authorList>
    </citation>
    <scope>NUCLEOTIDE SEQUENCE [LARGE SCALE GENOMIC DNA]</scope>
    <source>
        <strain evidence="8">ATCC 10573 / BCRC 21748 / CBS 615 / JCM 9827 / NBRC 10315 / NRRL Y-1498 / VKM Y-70</strain>
    </source>
</reference>
<dbReference type="InterPro" id="IPR025941">
    <property type="entry name" value="Vps8_central_dom"/>
</dbReference>
<feature type="domain" description="Vacuolar protein sorting-associated protein 8 central" evidence="5">
    <location>
        <begin position="567"/>
        <end position="744"/>
    </location>
</feature>